<dbReference type="PANTHER" id="PTHR43303">
    <property type="entry name" value="NADPH DEHYDROGENASE C23G7.10C-RELATED"/>
    <property type="match status" value="1"/>
</dbReference>
<dbReference type="GO" id="GO:0010181">
    <property type="term" value="F:FMN binding"/>
    <property type="evidence" value="ECO:0007669"/>
    <property type="project" value="InterPro"/>
</dbReference>
<evidence type="ECO:0000256" key="2">
    <source>
        <dbReference type="ARBA" id="ARBA00022630"/>
    </source>
</evidence>
<keyword evidence="8" id="KW-1185">Reference proteome</keyword>
<evidence type="ECO:0000256" key="1">
    <source>
        <dbReference type="ARBA" id="ARBA00001917"/>
    </source>
</evidence>
<protein>
    <submittedName>
        <fullName evidence="7">2,4-dienoyl-CoA reductase</fullName>
    </submittedName>
</protein>
<dbReference type="InterPro" id="IPR001155">
    <property type="entry name" value="OxRdtase_FMN_N"/>
</dbReference>
<dbReference type="InterPro" id="IPR044152">
    <property type="entry name" value="YqjM-like"/>
</dbReference>
<sequence length="379" mass="41254">MQRPLLFTPLKMRGVVAPNRAVVSPMVQYRAVDGKVNDYHLVHLGKFALGKFGIVFTENCAVVPEGRVTQGDLGLWDDSQIEGHKRLTRFLQQEGALAATQITHAGRKASSPRQFDKPDEFGPKDAGWQRWQVYGPSALSAGERYSATPVALDVPQMDAIVKKFGEAARRADAAGYDVIEIHGAHGYLLAQFLSPISNKRNDQYGGDRAGRMRFPLAAAKAVRTNWPEHKPMFIRVSAVDGAGGWDVDDTIAYAKELKALGIDVVDTSSGGLTGLSTALPVKRALGFQVPFAAAVKRGADIPTMAVGLILDGPQAEAILQAGDADLIAIGRQALYDPFWALHAAQELGCDPNFDLWNPEYGWWLDKRKNNLPDVKKAKA</sequence>
<dbReference type="Gene3D" id="3.20.20.70">
    <property type="entry name" value="Aldolase class I"/>
    <property type="match status" value="1"/>
</dbReference>
<proteinExistence type="predicted"/>
<dbReference type="GO" id="GO:0050661">
    <property type="term" value="F:NADP binding"/>
    <property type="evidence" value="ECO:0007669"/>
    <property type="project" value="InterPro"/>
</dbReference>
<dbReference type="GO" id="GO:0003959">
    <property type="term" value="F:NADPH dehydrogenase activity"/>
    <property type="evidence" value="ECO:0007669"/>
    <property type="project" value="InterPro"/>
</dbReference>
<dbReference type="EMBL" id="FUWJ01000002">
    <property type="protein sequence ID" value="SJZ76619.1"/>
    <property type="molecule type" value="Genomic_DNA"/>
</dbReference>
<keyword evidence="3" id="KW-0288">FMN</keyword>
<keyword evidence="5" id="KW-0560">Oxidoreductase</keyword>
<name>A0A1T4NBH0_9HYPH</name>
<dbReference type="CDD" id="cd02932">
    <property type="entry name" value="OYE_YqiM_FMN"/>
    <property type="match status" value="1"/>
</dbReference>
<evidence type="ECO:0000259" key="6">
    <source>
        <dbReference type="Pfam" id="PF00724"/>
    </source>
</evidence>
<evidence type="ECO:0000256" key="4">
    <source>
        <dbReference type="ARBA" id="ARBA00022857"/>
    </source>
</evidence>
<comment type="cofactor">
    <cofactor evidence="1">
        <name>FMN</name>
        <dbReference type="ChEBI" id="CHEBI:58210"/>
    </cofactor>
</comment>
<dbReference type="Proteomes" id="UP000190092">
    <property type="component" value="Unassembled WGS sequence"/>
</dbReference>
<dbReference type="InterPro" id="IPR013785">
    <property type="entry name" value="Aldolase_TIM"/>
</dbReference>
<dbReference type="STRING" id="225324.SAMN02745126_02210"/>
<dbReference type="AlphaFoldDB" id="A0A1T4NBH0"/>
<evidence type="ECO:0000256" key="5">
    <source>
        <dbReference type="ARBA" id="ARBA00023002"/>
    </source>
</evidence>
<evidence type="ECO:0000313" key="8">
    <source>
        <dbReference type="Proteomes" id="UP000190092"/>
    </source>
</evidence>
<dbReference type="OrthoDB" id="9804454at2"/>
<evidence type="ECO:0000313" key="7">
    <source>
        <dbReference type="EMBL" id="SJZ76619.1"/>
    </source>
</evidence>
<dbReference type="SUPFAM" id="SSF51395">
    <property type="entry name" value="FMN-linked oxidoreductases"/>
    <property type="match status" value="1"/>
</dbReference>
<keyword evidence="4" id="KW-0521">NADP</keyword>
<dbReference type="PANTHER" id="PTHR43303:SF4">
    <property type="entry name" value="NADPH DEHYDROGENASE C23G7.10C-RELATED"/>
    <property type="match status" value="1"/>
</dbReference>
<accession>A0A1T4NBH0</accession>
<gene>
    <name evidence="7" type="ORF">SAMN02745126_02210</name>
</gene>
<keyword evidence="2" id="KW-0285">Flavoprotein</keyword>
<reference evidence="8" key="1">
    <citation type="submission" date="2017-02" db="EMBL/GenBank/DDBJ databases">
        <authorList>
            <person name="Varghese N."/>
            <person name="Submissions S."/>
        </authorList>
    </citation>
    <scope>NUCLEOTIDE SEQUENCE [LARGE SCALE GENOMIC DNA]</scope>
    <source>
        <strain evidence="8">ATCC 27094</strain>
    </source>
</reference>
<dbReference type="RefSeq" id="WP_085933920.1">
    <property type="nucleotide sequence ID" value="NZ_FUWJ01000002.1"/>
</dbReference>
<evidence type="ECO:0000256" key="3">
    <source>
        <dbReference type="ARBA" id="ARBA00022643"/>
    </source>
</evidence>
<dbReference type="Pfam" id="PF00724">
    <property type="entry name" value="Oxidored_FMN"/>
    <property type="match status" value="1"/>
</dbReference>
<organism evidence="7 8">
    <name type="scientific">Enhydrobacter aerosaccus</name>
    <dbReference type="NCBI Taxonomy" id="225324"/>
    <lineage>
        <taxon>Bacteria</taxon>
        <taxon>Pseudomonadati</taxon>
        <taxon>Pseudomonadota</taxon>
        <taxon>Alphaproteobacteria</taxon>
        <taxon>Hyphomicrobiales</taxon>
        <taxon>Enhydrobacter</taxon>
    </lineage>
</organism>
<feature type="domain" description="NADH:flavin oxidoreductase/NADH oxidase N-terminal" evidence="6">
    <location>
        <begin position="6"/>
        <end position="347"/>
    </location>
</feature>